<name>A0A927EVX3_9ACTN</name>
<sequence length="257" mass="27139">MPEQPFPAGDLKTLHVERDGGVLHVRLNRPEAGNAVDVPMLDDLLTVLAAVHDSTDLRVLVLSGAGDDFCQGGAREEFGTLLDEDPTGAGLHALGGKARRVCEALATAPVATIARLHGKVIGAGLGLALHCDLRVAAEGTRLRLPELGLGLPTAWGGALQRLLSEVGAARIRELILTTRIFDAAEAERIGVAHRVVPDTELDKVVGQWTKPLLRRSPAALRSTKALLNAYASAARQGDLTLLDAQLLTFSAAAHHAR</sequence>
<evidence type="ECO:0000313" key="4">
    <source>
        <dbReference type="Proteomes" id="UP000632289"/>
    </source>
</evidence>
<protein>
    <submittedName>
        <fullName evidence="3">Enoyl-CoA hydratase/isomerase family protein</fullName>
    </submittedName>
</protein>
<dbReference type="CDD" id="cd06558">
    <property type="entry name" value="crotonase-like"/>
    <property type="match status" value="1"/>
</dbReference>
<dbReference type="Proteomes" id="UP000632289">
    <property type="component" value="Unassembled WGS sequence"/>
</dbReference>
<proteinExistence type="inferred from homology"/>
<dbReference type="SUPFAM" id="SSF52096">
    <property type="entry name" value="ClpP/crotonase"/>
    <property type="match status" value="1"/>
</dbReference>
<comment type="caution">
    <text evidence="3">The sequence shown here is derived from an EMBL/GenBank/DDBJ whole genome shotgun (WGS) entry which is preliminary data.</text>
</comment>
<dbReference type="InterPro" id="IPR001753">
    <property type="entry name" value="Enoyl-CoA_hydra/iso"/>
</dbReference>
<gene>
    <name evidence="3" type="ORF">IF129_01625</name>
</gene>
<accession>A0A927EVX3</accession>
<dbReference type="PANTHER" id="PTHR42964:SF1">
    <property type="entry name" value="POLYKETIDE BIOSYNTHESIS ENOYL-COA HYDRATASE PKSH-RELATED"/>
    <property type="match status" value="1"/>
</dbReference>
<keyword evidence="4" id="KW-1185">Reference proteome</keyword>
<dbReference type="PANTHER" id="PTHR42964">
    <property type="entry name" value="ENOYL-COA HYDRATASE"/>
    <property type="match status" value="1"/>
</dbReference>
<evidence type="ECO:0000313" key="3">
    <source>
        <dbReference type="EMBL" id="MBD3930275.1"/>
    </source>
</evidence>
<organism evidence="3 4">
    <name type="scientific">Streptomyces chumphonensis</name>
    <dbReference type="NCBI Taxonomy" id="1214925"/>
    <lineage>
        <taxon>Bacteria</taxon>
        <taxon>Bacillati</taxon>
        <taxon>Actinomycetota</taxon>
        <taxon>Actinomycetes</taxon>
        <taxon>Kitasatosporales</taxon>
        <taxon>Streptomycetaceae</taxon>
        <taxon>Streptomyces</taxon>
    </lineage>
</organism>
<dbReference type="AlphaFoldDB" id="A0A927EVX3"/>
<dbReference type="InterPro" id="IPR018376">
    <property type="entry name" value="Enoyl-CoA_hyd/isom_CS"/>
</dbReference>
<dbReference type="EMBL" id="JACXYU010000001">
    <property type="protein sequence ID" value="MBD3930275.1"/>
    <property type="molecule type" value="Genomic_DNA"/>
</dbReference>
<dbReference type="Gene3D" id="3.90.226.10">
    <property type="entry name" value="2-enoyl-CoA Hydratase, Chain A, domain 1"/>
    <property type="match status" value="1"/>
</dbReference>
<dbReference type="InterPro" id="IPR051683">
    <property type="entry name" value="Enoyl-CoA_Hydratase/Isomerase"/>
</dbReference>
<evidence type="ECO:0000256" key="1">
    <source>
        <dbReference type="ARBA" id="ARBA00005254"/>
    </source>
</evidence>
<dbReference type="GO" id="GO:0003824">
    <property type="term" value="F:catalytic activity"/>
    <property type="evidence" value="ECO:0007669"/>
    <property type="project" value="InterPro"/>
</dbReference>
<comment type="similarity">
    <text evidence="1 2">Belongs to the enoyl-CoA hydratase/isomerase family.</text>
</comment>
<dbReference type="PROSITE" id="PS00166">
    <property type="entry name" value="ENOYL_COA_HYDRATASE"/>
    <property type="match status" value="1"/>
</dbReference>
<evidence type="ECO:0000256" key="2">
    <source>
        <dbReference type="RuleBase" id="RU003707"/>
    </source>
</evidence>
<dbReference type="RefSeq" id="WP_191207566.1">
    <property type="nucleotide sequence ID" value="NZ_BAABKL010000039.1"/>
</dbReference>
<dbReference type="InterPro" id="IPR029045">
    <property type="entry name" value="ClpP/crotonase-like_dom_sf"/>
</dbReference>
<reference evidence="3" key="1">
    <citation type="submission" date="2020-09" db="EMBL/GenBank/DDBJ databases">
        <title>Secondary metabolite and genome analysis of marine Streptomyces chumphonensis KK1-2T.</title>
        <authorList>
            <person name="Phongsopitanun W."/>
            <person name="Kanchanasin P."/>
            <person name="Pittayakhajonwut P."/>
            <person name="Suwanborirux K."/>
            <person name="Tanasupawat S."/>
        </authorList>
    </citation>
    <scope>NUCLEOTIDE SEQUENCE</scope>
    <source>
        <strain evidence="3">KK1-2</strain>
    </source>
</reference>
<dbReference type="Pfam" id="PF00378">
    <property type="entry name" value="ECH_1"/>
    <property type="match status" value="1"/>
</dbReference>